<protein>
    <submittedName>
        <fullName evidence="4">Redox-active disulfide protein 2</fullName>
    </submittedName>
</protein>
<feature type="active site" description="Nucleophile" evidence="1">
    <location>
        <position position="23"/>
    </location>
</feature>
<keyword evidence="2" id="KW-1015">Disulfide bond</keyword>
<dbReference type="Gene3D" id="3.40.30.10">
    <property type="entry name" value="Glutaredoxin"/>
    <property type="match status" value="1"/>
</dbReference>
<name>A0A511R547_9DEIN</name>
<feature type="disulfide bond" description="Redox-active" evidence="2">
    <location>
        <begin position="23"/>
        <end position="26"/>
    </location>
</feature>
<sequence length="92" mass="10046">MNIEANMPQAGRQATIKVLGPGCQRCNLLENHVKQALERMGKPLEVQKITEIPEILAYGVVQTPALVVGEEVLVAGFVPSPRQIQEMLQGKV</sequence>
<comment type="caution">
    <text evidence="4">The sequence shown here is derived from an EMBL/GenBank/DDBJ whole genome shotgun (WGS) entry which is preliminary data.</text>
</comment>
<evidence type="ECO:0000256" key="1">
    <source>
        <dbReference type="PIRSR" id="PIRSR037031-50"/>
    </source>
</evidence>
<dbReference type="EMBL" id="BJXL01000125">
    <property type="protein sequence ID" value="GEM84734.1"/>
    <property type="molecule type" value="Genomic_DNA"/>
</dbReference>
<organism evidence="4 5">
    <name type="scientific">Meiothermus hypogaeus NBRC 106114</name>
    <dbReference type="NCBI Taxonomy" id="1227553"/>
    <lineage>
        <taxon>Bacteria</taxon>
        <taxon>Thermotogati</taxon>
        <taxon>Deinococcota</taxon>
        <taxon>Deinococci</taxon>
        <taxon>Thermales</taxon>
        <taxon>Thermaceae</taxon>
        <taxon>Meiothermus</taxon>
    </lineage>
</organism>
<evidence type="ECO:0000313" key="5">
    <source>
        <dbReference type="Proteomes" id="UP000321197"/>
    </source>
</evidence>
<feature type="active site" description="Nucleophile" evidence="1">
    <location>
        <position position="26"/>
    </location>
</feature>
<evidence type="ECO:0000256" key="2">
    <source>
        <dbReference type="PIRSR" id="PIRSR037031-51"/>
    </source>
</evidence>
<gene>
    <name evidence="4" type="ORF">MHY01S_29000</name>
</gene>
<accession>A0A511R547</accession>
<dbReference type="RefSeq" id="WP_206074956.1">
    <property type="nucleotide sequence ID" value="NZ_BJXL01000125.1"/>
</dbReference>
<dbReference type="Proteomes" id="UP000321197">
    <property type="component" value="Unassembled WGS sequence"/>
</dbReference>
<reference evidence="4 5" key="1">
    <citation type="submission" date="2019-07" db="EMBL/GenBank/DDBJ databases">
        <title>Whole genome shotgun sequence of Meiothermus hypogaeus NBRC 106114.</title>
        <authorList>
            <person name="Hosoyama A."/>
            <person name="Uohara A."/>
            <person name="Ohji S."/>
            <person name="Ichikawa N."/>
        </authorList>
    </citation>
    <scope>NUCLEOTIDE SEQUENCE [LARGE SCALE GENOMIC DNA]</scope>
    <source>
        <strain evidence="4 5">NBRC 106114</strain>
    </source>
</reference>
<dbReference type="PANTHER" id="PTHR36450">
    <property type="entry name" value="THIOREDOXIN"/>
    <property type="match status" value="1"/>
</dbReference>
<dbReference type="Pfam" id="PF13192">
    <property type="entry name" value="Thioredoxin_3"/>
    <property type="match status" value="1"/>
</dbReference>
<dbReference type="InterPro" id="IPR005243">
    <property type="entry name" value="THIRX-like_proc"/>
</dbReference>
<dbReference type="PIRSF" id="PIRSF037031">
    <property type="entry name" value="Redox_disulphide_2"/>
    <property type="match status" value="1"/>
</dbReference>
<feature type="domain" description="Thioredoxin-like fold" evidence="3">
    <location>
        <begin position="15"/>
        <end position="89"/>
    </location>
</feature>
<dbReference type="SUPFAM" id="SSF52833">
    <property type="entry name" value="Thioredoxin-like"/>
    <property type="match status" value="1"/>
</dbReference>
<dbReference type="InterPro" id="IPR036249">
    <property type="entry name" value="Thioredoxin-like_sf"/>
</dbReference>
<dbReference type="NCBIfam" id="TIGR00412">
    <property type="entry name" value="redox_disulf_2"/>
    <property type="match status" value="1"/>
</dbReference>
<dbReference type="InterPro" id="IPR012336">
    <property type="entry name" value="Thioredoxin-like_fold"/>
</dbReference>
<dbReference type="PANTHER" id="PTHR36450:SF1">
    <property type="entry name" value="THIOREDOXIN"/>
    <property type="match status" value="1"/>
</dbReference>
<proteinExistence type="predicted"/>
<keyword evidence="2" id="KW-0676">Redox-active center</keyword>
<evidence type="ECO:0000313" key="4">
    <source>
        <dbReference type="EMBL" id="GEM84734.1"/>
    </source>
</evidence>
<dbReference type="AlphaFoldDB" id="A0A511R547"/>
<evidence type="ECO:0000259" key="3">
    <source>
        <dbReference type="Pfam" id="PF13192"/>
    </source>
</evidence>